<organism evidence="1 2">
    <name type="scientific">Romanomermis culicivorax</name>
    <name type="common">Nematode worm</name>
    <dbReference type="NCBI Taxonomy" id="13658"/>
    <lineage>
        <taxon>Eukaryota</taxon>
        <taxon>Metazoa</taxon>
        <taxon>Ecdysozoa</taxon>
        <taxon>Nematoda</taxon>
        <taxon>Enoplea</taxon>
        <taxon>Dorylaimia</taxon>
        <taxon>Mermithida</taxon>
        <taxon>Mermithoidea</taxon>
        <taxon>Mermithidae</taxon>
        <taxon>Romanomermis</taxon>
    </lineage>
</organism>
<keyword evidence="1" id="KW-1185">Reference proteome</keyword>
<dbReference type="WBParaSite" id="nRc.2.0.1.t33027-RA">
    <property type="protein sequence ID" value="nRc.2.0.1.t33027-RA"/>
    <property type="gene ID" value="nRc.2.0.1.g33027"/>
</dbReference>
<accession>A0A915K494</accession>
<evidence type="ECO:0000313" key="1">
    <source>
        <dbReference type="Proteomes" id="UP000887565"/>
    </source>
</evidence>
<evidence type="ECO:0000313" key="2">
    <source>
        <dbReference type="WBParaSite" id="nRc.2.0.1.t33027-RA"/>
    </source>
</evidence>
<sequence length="42" mass="5061">MIRVCRQFKRGNCTTVWPHSCCMIRMRSLKRGYHAWLWGHGP</sequence>
<name>A0A915K494_ROMCU</name>
<proteinExistence type="predicted"/>
<dbReference type="AlphaFoldDB" id="A0A915K494"/>
<reference evidence="2" key="1">
    <citation type="submission" date="2022-11" db="UniProtKB">
        <authorList>
            <consortium name="WormBaseParasite"/>
        </authorList>
    </citation>
    <scope>IDENTIFICATION</scope>
</reference>
<dbReference type="Proteomes" id="UP000887565">
    <property type="component" value="Unplaced"/>
</dbReference>
<protein>
    <submittedName>
        <fullName evidence="2">Uncharacterized protein</fullName>
    </submittedName>
</protein>